<dbReference type="Proteomes" id="UP001305414">
    <property type="component" value="Unassembled WGS sequence"/>
</dbReference>
<evidence type="ECO:0000313" key="2">
    <source>
        <dbReference type="Proteomes" id="UP001305414"/>
    </source>
</evidence>
<sequence length="160" mass="17183">MTEEDSDVVRVEAHPLRDETVTHIKATAIVMCLMGVVGHEKTSGAGGPRPVQHLQIHAILAHDHQARPTNAIGAIALVLRVYPDIGLGTNPLVTGSEIARLTEKGFLEAVAITVEITHPLPTVILVRKIVLNHTHPFAKDADIPTRPVVQGLQHAEIVAV</sequence>
<reference evidence="1 2" key="1">
    <citation type="submission" date="2023-10" db="EMBL/GenBank/DDBJ databases">
        <title>Draft genome sequence of Xylaria bambusicola isolate GMP-LS, the root and basal stem rot pathogen of sugarcane in Indonesia.</title>
        <authorList>
            <person name="Selvaraj P."/>
            <person name="Muralishankar V."/>
            <person name="Muruganantham S."/>
            <person name="Sp S."/>
            <person name="Haryani S."/>
            <person name="Lau K.J.X."/>
            <person name="Naqvi N.I."/>
        </authorList>
    </citation>
    <scope>NUCLEOTIDE SEQUENCE [LARGE SCALE GENOMIC DNA]</scope>
    <source>
        <strain evidence="1">GMP-LS</strain>
    </source>
</reference>
<keyword evidence="2" id="KW-1185">Reference proteome</keyword>
<name>A0AAN7UAR8_9PEZI</name>
<evidence type="ECO:0000313" key="1">
    <source>
        <dbReference type="EMBL" id="KAK5624753.1"/>
    </source>
</evidence>
<dbReference type="EMBL" id="JAWHQM010000001">
    <property type="protein sequence ID" value="KAK5624753.1"/>
    <property type="molecule type" value="Genomic_DNA"/>
</dbReference>
<organism evidence="1 2">
    <name type="scientific">Xylaria bambusicola</name>
    <dbReference type="NCBI Taxonomy" id="326684"/>
    <lineage>
        <taxon>Eukaryota</taxon>
        <taxon>Fungi</taxon>
        <taxon>Dikarya</taxon>
        <taxon>Ascomycota</taxon>
        <taxon>Pezizomycotina</taxon>
        <taxon>Sordariomycetes</taxon>
        <taxon>Xylariomycetidae</taxon>
        <taxon>Xylariales</taxon>
        <taxon>Xylariaceae</taxon>
        <taxon>Xylaria</taxon>
    </lineage>
</organism>
<comment type="caution">
    <text evidence="1">The sequence shown here is derived from an EMBL/GenBank/DDBJ whole genome shotgun (WGS) entry which is preliminary data.</text>
</comment>
<accession>A0AAN7UAR8</accession>
<protein>
    <submittedName>
        <fullName evidence="1">Uncharacterized protein</fullName>
    </submittedName>
</protein>
<gene>
    <name evidence="1" type="ORF">RRF57_000469</name>
</gene>
<proteinExistence type="predicted"/>
<dbReference type="AlphaFoldDB" id="A0AAN7UAR8"/>